<dbReference type="GO" id="GO:0008199">
    <property type="term" value="F:ferric iron binding"/>
    <property type="evidence" value="ECO:0007669"/>
    <property type="project" value="TreeGrafter"/>
</dbReference>
<dbReference type="RefSeq" id="WP_093883959.1">
    <property type="nucleotide sequence ID" value="NZ_FOBS01000018.1"/>
</dbReference>
<dbReference type="EMBL" id="FOBS01000018">
    <property type="protein sequence ID" value="SEM50055.1"/>
    <property type="molecule type" value="Genomic_DNA"/>
</dbReference>
<dbReference type="Pfam" id="PF24859">
    <property type="entry name" value="FdhE_central"/>
    <property type="match status" value="1"/>
</dbReference>
<dbReference type="Proteomes" id="UP000198744">
    <property type="component" value="Unassembled WGS sequence"/>
</dbReference>
<feature type="domain" description="FdhE central" evidence="1">
    <location>
        <begin position="177"/>
        <end position="212"/>
    </location>
</feature>
<evidence type="ECO:0000313" key="3">
    <source>
        <dbReference type="Proteomes" id="UP000198744"/>
    </source>
</evidence>
<name>A0A1H7YVV0_9BACT</name>
<dbReference type="OrthoDB" id="9811074at2"/>
<dbReference type="CDD" id="cd16341">
    <property type="entry name" value="FdhE"/>
    <property type="match status" value="1"/>
</dbReference>
<sequence length="293" mass="33532">MSELSGNTGRLEEIIDREMDRHPHSQPLLEAFRPLFLVRSRLLEELQLGKEEPFKIDEIRFQGGVPVIEQHPLLQENDPWDDLVRAITPALQEGFPDLRGDLENFEKALSEGKFVLSEYFLQNRDGQENLLSAWAETLSIAAPRIGFVLNSAARVVLEKRARDIAEQIQGLKWEKGYCPICGSFPSLAVIGEKIGERWLHCSNCGHLWRFSRVICPYCEHEEQEGMDFFLIEDKPQEAAFSCDSCQRYLVTLYRVSDLNDRNLDVSALGLTHLDVIMQGKNLLPMAVTDWNVF</sequence>
<accession>A0A1H7YVV0</accession>
<dbReference type="InterPro" id="IPR056797">
    <property type="entry name" value="FdhE_central"/>
</dbReference>
<protein>
    <submittedName>
        <fullName evidence="2">FdhE protein</fullName>
    </submittedName>
</protein>
<dbReference type="GO" id="GO:0005829">
    <property type="term" value="C:cytosol"/>
    <property type="evidence" value="ECO:0007669"/>
    <property type="project" value="TreeGrafter"/>
</dbReference>
<dbReference type="SUPFAM" id="SSF144020">
    <property type="entry name" value="FdhE-like"/>
    <property type="match status" value="1"/>
</dbReference>
<evidence type="ECO:0000259" key="1">
    <source>
        <dbReference type="Pfam" id="PF24859"/>
    </source>
</evidence>
<dbReference type="STRING" id="43775.SAMN04489760_11854"/>
<gene>
    <name evidence="2" type="ORF">SAMN04489760_11854</name>
</gene>
<dbReference type="AlphaFoldDB" id="A0A1H7YVV0"/>
<dbReference type="InterPro" id="IPR024064">
    <property type="entry name" value="FdhE-like_sf"/>
</dbReference>
<dbReference type="Gene3D" id="3.90.1670.10">
    <property type="entry name" value="FdhE-like domain"/>
    <property type="match status" value="1"/>
</dbReference>
<dbReference type="PANTHER" id="PTHR37689">
    <property type="entry name" value="PROTEIN FDHE"/>
    <property type="match status" value="1"/>
</dbReference>
<dbReference type="InterPro" id="IPR006452">
    <property type="entry name" value="Formate_DH_accessory"/>
</dbReference>
<dbReference type="PANTHER" id="PTHR37689:SF1">
    <property type="entry name" value="PROTEIN FDHE"/>
    <property type="match status" value="1"/>
</dbReference>
<keyword evidence="3" id="KW-1185">Reference proteome</keyword>
<proteinExistence type="predicted"/>
<organism evidence="2 3">
    <name type="scientific">Syntrophus gentianae</name>
    <dbReference type="NCBI Taxonomy" id="43775"/>
    <lineage>
        <taxon>Bacteria</taxon>
        <taxon>Pseudomonadati</taxon>
        <taxon>Thermodesulfobacteriota</taxon>
        <taxon>Syntrophia</taxon>
        <taxon>Syntrophales</taxon>
        <taxon>Syntrophaceae</taxon>
        <taxon>Syntrophus</taxon>
    </lineage>
</organism>
<dbReference type="GO" id="GO:0051604">
    <property type="term" value="P:protein maturation"/>
    <property type="evidence" value="ECO:0007669"/>
    <property type="project" value="TreeGrafter"/>
</dbReference>
<evidence type="ECO:0000313" key="2">
    <source>
        <dbReference type="EMBL" id="SEM50055.1"/>
    </source>
</evidence>
<reference evidence="2 3" key="1">
    <citation type="submission" date="2016-10" db="EMBL/GenBank/DDBJ databases">
        <authorList>
            <person name="de Groot N.N."/>
        </authorList>
    </citation>
    <scope>NUCLEOTIDE SEQUENCE [LARGE SCALE GENOMIC DNA]</scope>
    <source>
        <strain evidence="2 3">DSM 8423</strain>
    </source>
</reference>